<dbReference type="RefSeq" id="WP_271149308.1">
    <property type="nucleotide sequence ID" value="NZ_CP115859.1"/>
</dbReference>
<evidence type="ECO:0000313" key="1">
    <source>
        <dbReference type="EMBL" id="WBV61003.1"/>
    </source>
</evidence>
<dbReference type="Proteomes" id="UP001210978">
    <property type="component" value="Chromosome"/>
</dbReference>
<proteinExistence type="predicted"/>
<dbReference type="EMBL" id="CP115859">
    <property type="protein sequence ID" value="WBV61003.1"/>
    <property type="molecule type" value="Genomic_DNA"/>
</dbReference>
<keyword evidence="2" id="KW-1185">Reference proteome</keyword>
<sequence length="323" mass="38347">MESVKIEIENLVDINLLSEEYDISKEELISFHNQNCTLHELLPEQLPKYIKHIYIPLDKYNQWKKKQILSAHIEIPEFSGEFTYGVSIRQEPSDLKMHYLTDIQRLPGNTVSVSRQKLYVNDEEVNLMVEKLIETAGEALYPIHLSLHQQGNLSEIKNGKDIQIRWKEVYLPKIRERYVGETTDEMIAKFNRFYEHIETGMVSLQHNIFYPVFFLPLYDRYPNYQKKEQVEFYFPNLGETVLYDAVFSLQKMYTDRGRILVHITGDQCYEEISLDEKKGKIDLVYRLDKKTRNISSVTGTLSTFYDHQEIKIFIEIYQQESYL</sequence>
<gene>
    <name evidence="1" type="ORF">PFY12_02510</name>
</gene>
<protein>
    <submittedName>
        <fullName evidence="1">Uncharacterized protein</fullName>
    </submittedName>
</protein>
<accession>A0ABY7QP69</accession>
<evidence type="ECO:0000313" key="2">
    <source>
        <dbReference type="Proteomes" id="UP001210978"/>
    </source>
</evidence>
<reference evidence="1 2" key="1">
    <citation type="submission" date="2023-01" db="EMBL/GenBank/DDBJ databases">
        <title>Complete genome of Chryseobacterium camelliae VAN22-5A.</title>
        <authorList>
            <person name="Zong G."/>
            <person name="Cao G."/>
        </authorList>
    </citation>
    <scope>NUCLEOTIDE SEQUENCE [LARGE SCALE GENOMIC DNA]</scope>
    <source>
        <strain evidence="1 2">VAN22-5A</strain>
    </source>
</reference>
<name>A0ABY7QP69_9FLAO</name>
<organism evidence="1 2">
    <name type="scientific">Chryseobacterium camelliae</name>
    <dbReference type="NCBI Taxonomy" id="1265445"/>
    <lineage>
        <taxon>Bacteria</taxon>
        <taxon>Pseudomonadati</taxon>
        <taxon>Bacteroidota</taxon>
        <taxon>Flavobacteriia</taxon>
        <taxon>Flavobacteriales</taxon>
        <taxon>Weeksellaceae</taxon>
        <taxon>Chryseobacterium group</taxon>
        <taxon>Chryseobacterium</taxon>
    </lineage>
</organism>